<evidence type="ECO:0000256" key="6">
    <source>
        <dbReference type="ARBA" id="ARBA00018569"/>
    </source>
</evidence>
<evidence type="ECO:0000256" key="7">
    <source>
        <dbReference type="ARBA" id="ARBA00023027"/>
    </source>
</evidence>
<evidence type="ECO:0000256" key="4">
    <source>
        <dbReference type="ARBA" id="ARBA00007637"/>
    </source>
</evidence>
<dbReference type="NCBIfam" id="TIGR01179">
    <property type="entry name" value="galE"/>
    <property type="match status" value="1"/>
</dbReference>
<dbReference type="GO" id="GO:0006012">
    <property type="term" value="P:galactose metabolic process"/>
    <property type="evidence" value="ECO:0007669"/>
    <property type="project" value="UniProtKB-UniPathway"/>
</dbReference>
<dbReference type="UniPathway" id="UPA00214"/>
<gene>
    <name evidence="12" type="primary">galE</name>
    <name evidence="12" type="ORF">C6I21_12880</name>
</gene>
<dbReference type="InterPro" id="IPR036291">
    <property type="entry name" value="NAD(P)-bd_dom_sf"/>
</dbReference>
<reference evidence="12 13" key="1">
    <citation type="submission" date="2018-03" db="EMBL/GenBank/DDBJ databases">
        <title>Bacillus urumqiensis sp. nov., a moderately haloalkaliphilic bacterium isolated from a salt lake.</title>
        <authorList>
            <person name="Zhao B."/>
            <person name="Liao Z."/>
        </authorList>
    </citation>
    <scope>NUCLEOTIDE SEQUENCE [LARGE SCALE GENOMIC DNA]</scope>
    <source>
        <strain evidence="12 13">BZ-SZ-XJ18</strain>
    </source>
</reference>
<evidence type="ECO:0000256" key="2">
    <source>
        <dbReference type="ARBA" id="ARBA00001911"/>
    </source>
</evidence>
<dbReference type="SUPFAM" id="SSF51735">
    <property type="entry name" value="NAD(P)-binding Rossmann-fold domains"/>
    <property type="match status" value="1"/>
</dbReference>
<dbReference type="GO" id="GO:0005829">
    <property type="term" value="C:cytosol"/>
    <property type="evidence" value="ECO:0007669"/>
    <property type="project" value="TreeGrafter"/>
</dbReference>
<evidence type="ECO:0000256" key="10">
    <source>
        <dbReference type="RuleBase" id="RU366046"/>
    </source>
</evidence>
<dbReference type="InterPro" id="IPR005886">
    <property type="entry name" value="UDP_G4E"/>
</dbReference>
<evidence type="ECO:0000256" key="3">
    <source>
        <dbReference type="ARBA" id="ARBA00004947"/>
    </source>
</evidence>
<comment type="cofactor">
    <cofactor evidence="2 10">
        <name>NAD(+)</name>
        <dbReference type="ChEBI" id="CHEBI:57540"/>
    </cofactor>
</comment>
<dbReference type="NCBIfam" id="NF007956">
    <property type="entry name" value="PRK10675.1"/>
    <property type="match status" value="1"/>
</dbReference>
<dbReference type="PRINTS" id="PR01713">
    <property type="entry name" value="NUCEPIMERASE"/>
</dbReference>
<evidence type="ECO:0000256" key="8">
    <source>
        <dbReference type="ARBA" id="ARBA00023144"/>
    </source>
</evidence>
<organism evidence="12 13">
    <name type="scientific">Alkalicoccus urumqiensis</name>
    <name type="common">Bacillus urumqiensis</name>
    <dbReference type="NCBI Taxonomy" id="1548213"/>
    <lineage>
        <taxon>Bacteria</taxon>
        <taxon>Bacillati</taxon>
        <taxon>Bacillota</taxon>
        <taxon>Bacilli</taxon>
        <taxon>Bacillales</taxon>
        <taxon>Bacillaceae</taxon>
        <taxon>Alkalicoccus</taxon>
    </lineage>
</organism>
<evidence type="ECO:0000313" key="12">
    <source>
        <dbReference type="EMBL" id="PRO64798.1"/>
    </source>
</evidence>
<dbReference type="Proteomes" id="UP000243650">
    <property type="component" value="Unassembled WGS sequence"/>
</dbReference>
<comment type="similarity">
    <text evidence="4 10">Belongs to the NAD(P)-dependent epimerase/dehydratase family.</text>
</comment>
<keyword evidence="7 10" id="KW-0520">NAD</keyword>
<keyword evidence="10" id="KW-0119">Carbohydrate metabolism</keyword>
<keyword evidence="13" id="KW-1185">Reference proteome</keyword>
<evidence type="ECO:0000313" key="13">
    <source>
        <dbReference type="Proteomes" id="UP000243650"/>
    </source>
</evidence>
<evidence type="ECO:0000256" key="1">
    <source>
        <dbReference type="ARBA" id="ARBA00000083"/>
    </source>
</evidence>
<keyword evidence="9 10" id="KW-0413">Isomerase</keyword>
<name>A0A2P6MET9_ALKUR</name>
<feature type="domain" description="NAD-dependent epimerase/dehydratase" evidence="11">
    <location>
        <begin position="3"/>
        <end position="259"/>
    </location>
</feature>
<proteinExistence type="inferred from homology"/>
<dbReference type="Gene3D" id="3.40.50.720">
    <property type="entry name" value="NAD(P)-binding Rossmann-like Domain"/>
    <property type="match status" value="1"/>
</dbReference>
<dbReference type="Pfam" id="PF01370">
    <property type="entry name" value="Epimerase"/>
    <property type="match status" value="1"/>
</dbReference>
<dbReference type="Gene3D" id="3.90.25.10">
    <property type="entry name" value="UDP-galactose 4-epimerase, domain 1"/>
    <property type="match status" value="1"/>
</dbReference>
<dbReference type="AlphaFoldDB" id="A0A2P6MET9"/>
<dbReference type="GO" id="GO:0003978">
    <property type="term" value="F:UDP-glucose 4-epimerase activity"/>
    <property type="evidence" value="ECO:0007669"/>
    <property type="project" value="UniProtKB-UniRule"/>
</dbReference>
<dbReference type="PANTHER" id="PTHR43725:SF47">
    <property type="entry name" value="UDP-GLUCOSE 4-EPIMERASE"/>
    <property type="match status" value="1"/>
</dbReference>
<evidence type="ECO:0000256" key="5">
    <source>
        <dbReference type="ARBA" id="ARBA00013189"/>
    </source>
</evidence>
<sequence length="337" mass="37119">MAILITGGAGYLGSHTAVRLLEKENDVIVMDNFTRSSAEQINRITAAAGRAPEVEDGDVKTKEDLERVFQKYNVEAVIHFAGLKAAGESVEKPLLYYRENLQMTLCLLEIMEDYQVKKLIFSSSAAVYGNCESMPVSESTPKNPINPYGHSKAMIEQMLEDIAQADPAWQITALRYFNPVGAHPSIAVGENPAGTPANLMPILLEAAAGERDAVDVYGTDYDTKDGTGIRDYIHVMDLADGHIAAAASQKHGFHVYNLGTGRGTTVLELINMVERVSGKHIAWEAKARRPGDPAENWADASRAERELGWKASCTLEEMCLHAWKWKEEMHKNTQKGE</sequence>
<dbReference type="OrthoDB" id="9801785at2"/>
<comment type="caution">
    <text evidence="12">The sequence shown here is derived from an EMBL/GenBank/DDBJ whole genome shotgun (WGS) entry which is preliminary data.</text>
</comment>
<comment type="catalytic activity">
    <reaction evidence="1 10">
        <text>UDP-alpha-D-glucose = UDP-alpha-D-galactose</text>
        <dbReference type="Rhea" id="RHEA:22168"/>
        <dbReference type="ChEBI" id="CHEBI:58885"/>
        <dbReference type="ChEBI" id="CHEBI:66914"/>
        <dbReference type="EC" id="5.1.3.2"/>
    </reaction>
</comment>
<protein>
    <recommendedName>
        <fullName evidence="6 10">UDP-glucose 4-epimerase</fullName>
        <ecNumber evidence="5 10">5.1.3.2</ecNumber>
    </recommendedName>
</protein>
<evidence type="ECO:0000259" key="11">
    <source>
        <dbReference type="Pfam" id="PF01370"/>
    </source>
</evidence>
<dbReference type="EMBL" id="PVNS01000012">
    <property type="protein sequence ID" value="PRO64798.1"/>
    <property type="molecule type" value="Genomic_DNA"/>
</dbReference>
<dbReference type="CDD" id="cd05247">
    <property type="entry name" value="UDP_G4E_1_SDR_e"/>
    <property type="match status" value="1"/>
</dbReference>
<comment type="subunit">
    <text evidence="10">Homodimer.</text>
</comment>
<accession>A0A2P6MET9</accession>
<evidence type="ECO:0000256" key="9">
    <source>
        <dbReference type="ARBA" id="ARBA00023235"/>
    </source>
</evidence>
<dbReference type="RefSeq" id="WP_105959894.1">
    <property type="nucleotide sequence ID" value="NZ_PVNS01000012.1"/>
</dbReference>
<comment type="pathway">
    <text evidence="3 10">Carbohydrate metabolism; galactose metabolism.</text>
</comment>
<dbReference type="InterPro" id="IPR001509">
    <property type="entry name" value="Epimerase_deHydtase"/>
</dbReference>
<dbReference type="EC" id="5.1.3.2" evidence="5 10"/>
<dbReference type="PANTHER" id="PTHR43725">
    <property type="entry name" value="UDP-GLUCOSE 4-EPIMERASE"/>
    <property type="match status" value="1"/>
</dbReference>
<keyword evidence="8" id="KW-0299">Galactose metabolism</keyword>